<evidence type="ECO:0000259" key="1">
    <source>
        <dbReference type="Pfam" id="PF06792"/>
    </source>
</evidence>
<dbReference type="NCBIfam" id="NF002674">
    <property type="entry name" value="PRK02399.1-2"/>
    <property type="match status" value="1"/>
</dbReference>
<dbReference type="CDD" id="cd15488">
    <property type="entry name" value="Tm-1-like"/>
    <property type="match status" value="1"/>
</dbReference>
<evidence type="ECO:0000313" key="3">
    <source>
        <dbReference type="EMBL" id="MBI5250531.1"/>
    </source>
</evidence>
<dbReference type="PIRSF" id="PIRSF033271">
    <property type="entry name" value="UCP033271"/>
    <property type="match status" value="1"/>
</dbReference>
<dbReference type="InterPro" id="IPR008322">
    <property type="entry name" value="UPF0261"/>
</dbReference>
<evidence type="ECO:0000259" key="2">
    <source>
        <dbReference type="Pfam" id="PF23189"/>
    </source>
</evidence>
<dbReference type="Gene3D" id="3.40.50.12020">
    <property type="entry name" value="Uncharacterised protein family UPF0261, NN domain"/>
    <property type="match status" value="1"/>
</dbReference>
<proteinExistence type="predicted"/>
<dbReference type="InterPro" id="IPR051353">
    <property type="entry name" value="Tobamovirus_resist_UPF0261"/>
</dbReference>
<reference evidence="3" key="1">
    <citation type="submission" date="2020-07" db="EMBL/GenBank/DDBJ databases">
        <title>Huge and variable diversity of episymbiotic CPR bacteria and DPANN archaea in groundwater ecosystems.</title>
        <authorList>
            <person name="He C.Y."/>
            <person name="Keren R."/>
            <person name="Whittaker M."/>
            <person name="Farag I.F."/>
            <person name="Doudna J."/>
            <person name="Cate J.H.D."/>
            <person name="Banfield J.F."/>
        </authorList>
    </citation>
    <scope>NUCLEOTIDE SEQUENCE</scope>
    <source>
        <strain evidence="3">NC_groundwater_1664_Pr3_B-0.1um_52_9</strain>
    </source>
</reference>
<evidence type="ECO:0000313" key="4">
    <source>
        <dbReference type="Proteomes" id="UP000807825"/>
    </source>
</evidence>
<dbReference type="InterPro" id="IPR044122">
    <property type="entry name" value="UPF0261_N"/>
</dbReference>
<dbReference type="InterPro" id="IPR056778">
    <property type="entry name" value="UPF0261_C"/>
</dbReference>
<dbReference type="Pfam" id="PF23189">
    <property type="entry name" value="UPF0261_C"/>
    <property type="match status" value="1"/>
</dbReference>
<dbReference type="PANTHER" id="PTHR31862">
    <property type="entry name" value="UPF0261 DOMAIN PROTEIN (AFU_ORTHOLOGUE AFUA_1G10120)"/>
    <property type="match status" value="1"/>
</dbReference>
<dbReference type="GO" id="GO:0005524">
    <property type="term" value="F:ATP binding"/>
    <property type="evidence" value="ECO:0007669"/>
    <property type="project" value="UniProtKB-KW"/>
</dbReference>
<dbReference type="AlphaFoldDB" id="A0A9D6Z6X1"/>
<protein>
    <submittedName>
        <fullName evidence="3">Tm-1-like ATP-binding domain-containing protein</fullName>
    </submittedName>
</protein>
<dbReference type="EMBL" id="JACRDE010000357">
    <property type="protein sequence ID" value="MBI5250531.1"/>
    <property type="molecule type" value="Genomic_DNA"/>
</dbReference>
<dbReference type="Proteomes" id="UP000807825">
    <property type="component" value="Unassembled WGS sequence"/>
</dbReference>
<keyword evidence="3" id="KW-0547">Nucleotide-binding</keyword>
<feature type="domain" description="UPF0261" evidence="1">
    <location>
        <begin position="4"/>
        <end position="176"/>
    </location>
</feature>
<dbReference type="PANTHER" id="PTHR31862:SF1">
    <property type="entry name" value="UPF0261 DOMAIN PROTEIN (AFU_ORTHOLOGUE AFUA_1G10120)"/>
    <property type="match status" value="1"/>
</dbReference>
<feature type="domain" description="UPF0261" evidence="2">
    <location>
        <begin position="190"/>
        <end position="404"/>
    </location>
</feature>
<dbReference type="Gene3D" id="3.40.50.12030">
    <property type="entry name" value="Uncharacterised protein family UPF0261, NC domain"/>
    <property type="match status" value="1"/>
</dbReference>
<keyword evidence="3" id="KW-0067">ATP-binding</keyword>
<sequence length="409" mass="44217">MERVILVLSTLDTKGPETLYLRDCIRQRNGNPLILDMSMSGESPGADITADQVARAAGSDIREIRESRERKKITRQMIQGAAKLTNELLEQGRLTGVIGLGGSTGSLMATDVMRMLPFGVPKVMVSSTAALPGLSTRYIGTGDIIIFHTVIEISGLTRPLQNVLDRAAAAITAMGNVEPLTVESARSSGKPLVAMSMFGPTERCAHRVQQGLEKAGYQVIGFSAAGVCDRAMEEMIARKFFDAVVDLAPGGVGEEILGGMRAAGAERLTNAGKVGIPQVVAPGGVNFMSPRKSRYKPEYHQRKKFEMDELRTFLRLSQEEMETVAAAFAEKLSAASGPVVFLFPTRGWSAIDTPSADTFLPDEDREFARVFKERADSKVAVREIDANLEDAEFADAVLKACLEIFPSQG</sequence>
<gene>
    <name evidence="3" type="ORF">HY912_13645</name>
</gene>
<name>A0A9D6Z6X1_9BACT</name>
<dbReference type="Pfam" id="PF06792">
    <property type="entry name" value="UPF0261"/>
    <property type="match status" value="1"/>
</dbReference>
<accession>A0A9D6Z6X1</accession>
<organism evidence="3 4">
    <name type="scientific">Desulfomonile tiedjei</name>
    <dbReference type="NCBI Taxonomy" id="2358"/>
    <lineage>
        <taxon>Bacteria</taxon>
        <taxon>Pseudomonadati</taxon>
        <taxon>Thermodesulfobacteriota</taxon>
        <taxon>Desulfomonilia</taxon>
        <taxon>Desulfomonilales</taxon>
        <taxon>Desulfomonilaceae</taxon>
        <taxon>Desulfomonile</taxon>
    </lineage>
</organism>
<comment type="caution">
    <text evidence="3">The sequence shown here is derived from an EMBL/GenBank/DDBJ whole genome shotgun (WGS) entry which is preliminary data.</text>
</comment>